<name>A0A8T0IIB5_CERPU</name>
<feature type="domain" description="Borealin N-terminal" evidence="2">
    <location>
        <begin position="55"/>
        <end position="101"/>
    </location>
</feature>
<keyword evidence="4" id="KW-1185">Reference proteome</keyword>
<evidence type="ECO:0000259" key="2">
    <source>
        <dbReference type="Pfam" id="PF10444"/>
    </source>
</evidence>
<dbReference type="Proteomes" id="UP000822688">
    <property type="component" value="Chromosome 3"/>
</dbReference>
<gene>
    <name evidence="3" type="ORF">KC19_3G049700</name>
</gene>
<feature type="region of interest" description="Disordered" evidence="1">
    <location>
        <begin position="263"/>
        <end position="286"/>
    </location>
</feature>
<reference evidence="3" key="1">
    <citation type="submission" date="2020-06" db="EMBL/GenBank/DDBJ databases">
        <title>WGS assembly of Ceratodon purpureus strain R40.</title>
        <authorList>
            <person name="Carey S.B."/>
            <person name="Jenkins J."/>
            <person name="Shu S."/>
            <person name="Lovell J.T."/>
            <person name="Sreedasyam A."/>
            <person name="Maumus F."/>
            <person name="Tiley G.P."/>
            <person name="Fernandez-Pozo N."/>
            <person name="Barry K."/>
            <person name="Chen C."/>
            <person name="Wang M."/>
            <person name="Lipzen A."/>
            <person name="Daum C."/>
            <person name="Saski C.A."/>
            <person name="Payton A.C."/>
            <person name="Mcbreen J.C."/>
            <person name="Conrad R.E."/>
            <person name="Kollar L.M."/>
            <person name="Olsson S."/>
            <person name="Huttunen S."/>
            <person name="Landis J.B."/>
            <person name="Wickett N.J."/>
            <person name="Johnson M.G."/>
            <person name="Rensing S.A."/>
            <person name="Grimwood J."/>
            <person name="Schmutz J."/>
            <person name="Mcdaniel S.F."/>
        </authorList>
    </citation>
    <scope>NUCLEOTIDE SEQUENCE</scope>
    <source>
        <strain evidence="3">R40</strain>
    </source>
</reference>
<comment type="caution">
    <text evidence="3">The sequence shown here is derived from an EMBL/GenBank/DDBJ whole genome shotgun (WGS) entry which is preliminary data.</text>
</comment>
<evidence type="ECO:0000256" key="1">
    <source>
        <dbReference type="SAM" id="MobiDB-lite"/>
    </source>
</evidence>
<accession>A0A8T0IIB5</accession>
<dbReference type="Pfam" id="PF10444">
    <property type="entry name" value="Nbl1_Borealin_N"/>
    <property type="match status" value="1"/>
</dbReference>
<dbReference type="AlphaFoldDB" id="A0A8T0IIB5"/>
<dbReference type="Gene3D" id="6.10.250.1900">
    <property type="match status" value="1"/>
</dbReference>
<evidence type="ECO:0000313" key="3">
    <source>
        <dbReference type="EMBL" id="KAG0582298.1"/>
    </source>
</evidence>
<sequence length="286" mass="31126">MGGRGTGRRKALGKKDTNVAVKVEVKPLADADVEEEAEDLEEQLRIVNLVCHAVDQEVESRSAAIVAIGDGHMASATTQLQLLISRFPEHIRKMSMKKFLKEHCPNTKVNTRPDGTLYFDLVQDSAAFTIGGLQPPGGGILNLNSLNFNTGIASVRNTPGFANVRNTPGFASLQNTPGFGPSQTMKEYIGEGVSNQLAGQKKDIEQLSWDEFLAAYRMQSAMKGPSAWDTPSLRTPGMSWRDTMITQNYTPMIDKVYPSMLPSQTGNTLVGGTKRKAPTSRGLRIS</sequence>
<evidence type="ECO:0000313" key="4">
    <source>
        <dbReference type="Proteomes" id="UP000822688"/>
    </source>
</evidence>
<dbReference type="EMBL" id="CM026423">
    <property type="protein sequence ID" value="KAG0582298.1"/>
    <property type="molecule type" value="Genomic_DNA"/>
</dbReference>
<proteinExistence type="predicted"/>
<protein>
    <recommendedName>
        <fullName evidence="2">Borealin N-terminal domain-containing protein</fullName>
    </recommendedName>
</protein>
<organism evidence="3 4">
    <name type="scientific">Ceratodon purpureus</name>
    <name type="common">Fire moss</name>
    <name type="synonym">Dicranum purpureum</name>
    <dbReference type="NCBI Taxonomy" id="3225"/>
    <lineage>
        <taxon>Eukaryota</taxon>
        <taxon>Viridiplantae</taxon>
        <taxon>Streptophyta</taxon>
        <taxon>Embryophyta</taxon>
        <taxon>Bryophyta</taxon>
        <taxon>Bryophytina</taxon>
        <taxon>Bryopsida</taxon>
        <taxon>Dicranidae</taxon>
        <taxon>Pseudoditrichales</taxon>
        <taxon>Ditrichaceae</taxon>
        <taxon>Ceratodon</taxon>
    </lineage>
</organism>
<dbReference type="InterPro" id="IPR018851">
    <property type="entry name" value="Borealin_N"/>
</dbReference>